<evidence type="ECO:0008006" key="4">
    <source>
        <dbReference type="Google" id="ProtNLM"/>
    </source>
</evidence>
<evidence type="ECO:0000313" key="3">
    <source>
        <dbReference type="Proteomes" id="UP000664601"/>
    </source>
</evidence>
<gene>
    <name evidence="2" type="ORF">JZO70_13815</name>
</gene>
<evidence type="ECO:0000313" key="2">
    <source>
        <dbReference type="EMBL" id="MBO1307249.1"/>
    </source>
</evidence>
<keyword evidence="1" id="KW-1133">Transmembrane helix</keyword>
<comment type="caution">
    <text evidence="2">The sequence shown here is derived from an EMBL/GenBank/DDBJ whole genome shotgun (WGS) entry which is preliminary data.</text>
</comment>
<name>A0ABS3LFV0_9ENTE</name>
<accession>A0ABS3LFV0</accession>
<organism evidence="2 3">
    <name type="scientific">Candidatus Enterococcus moelleringii</name>
    <dbReference type="NCBI Taxonomy" id="2815325"/>
    <lineage>
        <taxon>Bacteria</taxon>
        <taxon>Bacillati</taxon>
        <taxon>Bacillota</taxon>
        <taxon>Bacilli</taxon>
        <taxon>Lactobacillales</taxon>
        <taxon>Enterococcaceae</taxon>
        <taxon>Enterococcus</taxon>
    </lineage>
</organism>
<evidence type="ECO:0000256" key="1">
    <source>
        <dbReference type="SAM" id="Phobius"/>
    </source>
</evidence>
<dbReference type="EMBL" id="JAFREM010000021">
    <property type="protein sequence ID" value="MBO1307249.1"/>
    <property type="molecule type" value="Genomic_DNA"/>
</dbReference>
<keyword evidence="1" id="KW-0472">Membrane</keyword>
<proteinExistence type="predicted"/>
<dbReference type="Proteomes" id="UP000664601">
    <property type="component" value="Unassembled WGS sequence"/>
</dbReference>
<dbReference type="RefSeq" id="WP_207674177.1">
    <property type="nucleotide sequence ID" value="NZ_JAFREM010000021.1"/>
</dbReference>
<protein>
    <recommendedName>
        <fullName evidence="4">DUF4179 domain-containing protein</fullName>
    </recommendedName>
</protein>
<sequence length="459" mass="52347">MSKKIEKHPFEHLTDQQLEEFLNYSEIPYTENNAQNIKEKFAAKKLAKPKKSRFNPRVIAIAIAAASILLLTAFTFRDELTLIYQKNFGSETEILLANSDRLDQEVEDQGIRLKAIGSFKDGNTTYFVAQLTDLTGDRLSEDTQISSWQMLNGGNSRVVDYDKTTKTATIITQAIDFGDNIKPGYLLESFTSSKKEFLESYPVNWQEVPQTEAWQKRPANEGLGGGNDPKAMKRLKLKFDELANTYLEPAANPIELGKYAAISALGFKEGLLHLQTKELNTVDSATFISLKNRETGEVVSEIASYGVDAGTHDNETDRPDYYEHIFEIPENALKNYDLFVEGFESQVYQKGQWAIQLQEPQELPAENLPDQMVKIDDQKVQLKNVRLSPISLSFDHVGYLNDCKIELVFKDGTTKELLVEAYEYQQENDYFEWQFGLDELDKFETVESVKINDQELKMK</sequence>
<keyword evidence="3" id="KW-1185">Reference proteome</keyword>
<reference evidence="2 3" key="1">
    <citation type="submission" date="2021-03" db="EMBL/GenBank/DDBJ databases">
        <title>Enterococcal diversity collection.</title>
        <authorList>
            <person name="Gilmore M.S."/>
            <person name="Schwartzman J."/>
            <person name="Van Tyne D."/>
            <person name="Martin M."/>
            <person name="Earl A.M."/>
            <person name="Manson A.L."/>
            <person name="Straub T."/>
            <person name="Salamzade R."/>
            <person name="Saavedra J."/>
            <person name="Lebreton F."/>
            <person name="Prichula J."/>
            <person name="Schaufler K."/>
            <person name="Gaca A."/>
            <person name="Sgardioli B."/>
            <person name="Wagenaar J."/>
            <person name="Strong T."/>
        </authorList>
    </citation>
    <scope>NUCLEOTIDE SEQUENCE [LARGE SCALE GENOMIC DNA]</scope>
    <source>
        <strain evidence="2 3">669A</strain>
    </source>
</reference>
<keyword evidence="1" id="KW-0812">Transmembrane</keyword>
<feature type="transmembrane region" description="Helical" evidence="1">
    <location>
        <begin position="58"/>
        <end position="76"/>
    </location>
</feature>